<feature type="transmembrane region" description="Helical" evidence="5">
    <location>
        <begin position="103"/>
        <end position="123"/>
    </location>
</feature>
<dbReference type="Pfam" id="PF03151">
    <property type="entry name" value="TPT"/>
    <property type="match status" value="1"/>
</dbReference>
<keyword evidence="4 5" id="KW-0472">Membrane</keyword>
<dbReference type="EMBL" id="JBBCAQ010000034">
    <property type="protein sequence ID" value="KAK7579940.1"/>
    <property type="molecule type" value="Genomic_DNA"/>
</dbReference>
<dbReference type="AlphaFoldDB" id="A0AAN9Y1R5"/>
<evidence type="ECO:0000256" key="2">
    <source>
        <dbReference type="ARBA" id="ARBA00022692"/>
    </source>
</evidence>
<evidence type="ECO:0000256" key="1">
    <source>
        <dbReference type="ARBA" id="ARBA00004141"/>
    </source>
</evidence>
<feature type="transmembrane region" description="Helical" evidence="5">
    <location>
        <begin position="158"/>
        <end position="176"/>
    </location>
</feature>
<keyword evidence="8" id="KW-1185">Reference proteome</keyword>
<gene>
    <name evidence="7" type="ORF">V9T40_000569</name>
</gene>
<dbReference type="GO" id="GO:0016020">
    <property type="term" value="C:membrane"/>
    <property type="evidence" value="ECO:0007669"/>
    <property type="project" value="UniProtKB-SubCell"/>
</dbReference>
<keyword evidence="3 5" id="KW-1133">Transmembrane helix</keyword>
<keyword evidence="2 5" id="KW-0812">Transmembrane</keyword>
<dbReference type="PANTHER" id="PTHR11132">
    <property type="entry name" value="SOLUTE CARRIER FAMILY 35"/>
    <property type="match status" value="1"/>
</dbReference>
<evidence type="ECO:0000256" key="3">
    <source>
        <dbReference type="ARBA" id="ARBA00022989"/>
    </source>
</evidence>
<accession>A0AAN9Y1R5</accession>
<dbReference type="InterPro" id="IPR050186">
    <property type="entry name" value="TPT_transporter"/>
</dbReference>
<sequence>MAMTSHEKHSKSPDSVACHKNPDCAKAILVDTDHHIMVMKIGTALFYAIASFFITVVNKSVLTSYKFPSFQFLALSQMITTVVVLFAAKKLGYIKFPNFHFRIFYQIFPLQFIYIGNTVFGLGSTKELSLPMFTMLRRLSIFMTMVGEYVILKVTPSFSVQLSVFLMIFGAAIAALQDLGFNLRGYTFVLLNDLLTASNNIVTKQKLDARSEMNKYGLLYYCSLFMLPVLFVIVWQTGDLHKISEYPDWLNPEFVPQYALSCIMGFVLMYSIMICTQFNSALTTTIIGCLKNILVTYLGMFIGGDYVYSLENFIGINISVVGSLLYSWITFRPTKKAANSAAKTVTTSV</sequence>
<feature type="transmembrane region" description="Helical" evidence="5">
    <location>
        <begin position="258"/>
        <end position="275"/>
    </location>
</feature>
<feature type="transmembrane region" description="Helical" evidence="5">
    <location>
        <begin position="36"/>
        <end position="57"/>
    </location>
</feature>
<proteinExistence type="predicted"/>
<feature type="transmembrane region" description="Helical" evidence="5">
    <location>
        <begin position="218"/>
        <end position="238"/>
    </location>
</feature>
<name>A0AAN9Y1R5_9HEMI</name>
<comment type="subcellular location">
    <subcellularLocation>
        <location evidence="1">Membrane</location>
        <topology evidence="1">Multi-pass membrane protein</topology>
    </subcellularLocation>
</comment>
<feature type="domain" description="Sugar phosphate transporter" evidence="6">
    <location>
        <begin position="44"/>
        <end position="327"/>
    </location>
</feature>
<comment type="caution">
    <text evidence="7">The sequence shown here is derived from an EMBL/GenBank/DDBJ whole genome shotgun (WGS) entry which is preliminary data.</text>
</comment>
<dbReference type="Proteomes" id="UP001367676">
    <property type="component" value="Unassembled WGS sequence"/>
</dbReference>
<evidence type="ECO:0000256" key="5">
    <source>
        <dbReference type="SAM" id="Phobius"/>
    </source>
</evidence>
<dbReference type="InterPro" id="IPR004853">
    <property type="entry name" value="Sugar_P_trans_dom"/>
</dbReference>
<feature type="transmembrane region" description="Helical" evidence="5">
    <location>
        <begin position="282"/>
        <end position="302"/>
    </location>
</feature>
<evidence type="ECO:0000313" key="8">
    <source>
        <dbReference type="Proteomes" id="UP001367676"/>
    </source>
</evidence>
<evidence type="ECO:0000256" key="4">
    <source>
        <dbReference type="ARBA" id="ARBA00023136"/>
    </source>
</evidence>
<feature type="transmembrane region" description="Helical" evidence="5">
    <location>
        <begin position="69"/>
        <end position="88"/>
    </location>
</feature>
<organism evidence="7 8">
    <name type="scientific">Parthenolecanium corni</name>
    <dbReference type="NCBI Taxonomy" id="536013"/>
    <lineage>
        <taxon>Eukaryota</taxon>
        <taxon>Metazoa</taxon>
        <taxon>Ecdysozoa</taxon>
        <taxon>Arthropoda</taxon>
        <taxon>Hexapoda</taxon>
        <taxon>Insecta</taxon>
        <taxon>Pterygota</taxon>
        <taxon>Neoptera</taxon>
        <taxon>Paraneoptera</taxon>
        <taxon>Hemiptera</taxon>
        <taxon>Sternorrhyncha</taxon>
        <taxon>Coccoidea</taxon>
        <taxon>Coccidae</taxon>
        <taxon>Parthenolecanium</taxon>
    </lineage>
</organism>
<evidence type="ECO:0000259" key="6">
    <source>
        <dbReference type="Pfam" id="PF03151"/>
    </source>
</evidence>
<feature type="transmembrane region" description="Helical" evidence="5">
    <location>
        <begin position="314"/>
        <end position="331"/>
    </location>
</feature>
<protein>
    <recommendedName>
        <fullName evidence="6">Sugar phosphate transporter domain-containing protein</fullName>
    </recommendedName>
</protein>
<evidence type="ECO:0000313" key="7">
    <source>
        <dbReference type="EMBL" id="KAK7579940.1"/>
    </source>
</evidence>
<reference evidence="7 8" key="1">
    <citation type="submission" date="2024-03" db="EMBL/GenBank/DDBJ databases">
        <title>Adaptation during the transition from Ophiocordyceps entomopathogen to insect associate is accompanied by gene loss and intensified selection.</title>
        <authorList>
            <person name="Ward C.M."/>
            <person name="Onetto C.A."/>
            <person name="Borneman A.R."/>
        </authorList>
    </citation>
    <scope>NUCLEOTIDE SEQUENCE [LARGE SCALE GENOMIC DNA]</scope>
    <source>
        <strain evidence="7">AWRI1</strain>
        <tissue evidence="7">Single Adult Female</tissue>
    </source>
</reference>